<evidence type="ECO:0000256" key="2">
    <source>
        <dbReference type="PROSITE-ProRule" id="PRU00192"/>
    </source>
</evidence>
<dbReference type="PROSITE" id="PS50002">
    <property type="entry name" value="SH3"/>
    <property type="match status" value="1"/>
</dbReference>
<dbReference type="GO" id="GO:0035091">
    <property type="term" value="F:phosphatidylinositol binding"/>
    <property type="evidence" value="ECO:0007669"/>
    <property type="project" value="TreeGrafter"/>
</dbReference>
<name>A0AAJ6CHH4_9BASI</name>
<dbReference type="GO" id="GO:0030479">
    <property type="term" value="C:actin cortical patch"/>
    <property type="evidence" value="ECO:0007669"/>
    <property type="project" value="TreeGrafter"/>
</dbReference>
<dbReference type="PRINTS" id="PR00452">
    <property type="entry name" value="SH3DOMAIN"/>
</dbReference>
<dbReference type="Pfam" id="PF04366">
    <property type="entry name" value="Ysc84"/>
    <property type="match status" value="1"/>
</dbReference>
<evidence type="ECO:0000313" key="5">
    <source>
        <dbReference type="EMBL" id="WFC98758.1"/>
    </source>
</evidence>
<feature type="compositionally biased region" description="Low complexity" evidence="3">
    <location>
        <begin position="371"/>
        <end position="391"/>
    </location>
</feature>
<feature type="compositionally biased region" description="Polar residues" evidence="3">
    <location>
        <begin position="349"/>
        <end position="361"/>
    </location>
</feature>
<gene>
    <name evidence="5" type="ORF">MYAM1_001490</name>
</gene>
<dbReference type="GO" id="GO:0051017">
    <property type="term" value="P:actin filament bundle assembly"/>
    <property type="evidence" value="ECO:0007669"/>
    <property type="project" value="TreeGrafter"/>
</dbReference>
<feature type="compositionally biased region" description="Low complexity" evidence="3">
    <location>
        <begin position="262"/>
        <end position="272"/>
    </location>
</feature>
<dbReference type="PANTHER" id="PTHR15629:SF2">
    <property type="entry name" value="SH3 DOMAIN-CONTAINING YSC84-LIKE PROTEIN 1"/>
    <property type="match status" value="1"/>
</dbReference>
<dbReference type="Proteomes" id="UP001219567">
    <property type="component" value="Chromosome 1"/>
</dbReference>
<sequence>MESDVRRARKILDKFCPPGTKSSLDKVIPVSVMRKAKGIAIFTVYRIGFLMSARAGTGVVLAKLPDGEWSAPTAIGIGGLGGGFNAGAEMVDFLIVLNSRAAVRSFMSSGSLQLGGNLGLALGPLGRSGEASAALNSEMKVSAMFSYSMSRGLYGGITIEGTVLLERPESNRKVYGDRLSSGEILAGNVEVPQFALALTERLAEITDNTAYPESDTVSTISDNSVSNIPSIGNARVNRKSTSTRRNAPLPPQTRSSMDDLDTQLQSSSLSSERQSRSKLRSDMGSLYNPRHDSTYRDNSLAQQDAMASPSAYKPYESRRKQRASVVDTPPEDAKLTDDPFADPGPEPRTGSNSKWMASQTKLLDLDDDVSSENGSEFQSKSSSKSTAKPVSNTRSSISTSAAYIPPALLEGDLVVALHDFQAQEPTDLSFQAGDIIRVTRRTDNEEDWWTGELAAAFGDEQPPSGSYV</sequence>
<dbReference type="InterPro" id="IPR001452">
    <property type="entry name" value="SH3_domain"/>
</dbReference>
<accession>A0AAJ6CHH4</accession>
<evidence type="ECO:0000256" key="1">
    <source>
        <dbReference type="ARBA" id="ARBA00022443"/>
    </source>
</evidence>
<keyword evidence="1 2" id="KW-0728">SH3 domain</keyword>
<dbReference type="InterPro" id="IPR036028">
    <property type="entry name" value="SH3-like_dom_sf"/>
</dbReference>
<organism evidence="5 6">
    <name type="scientific">Malassezia yamatoensis</name>
    <dbReference type="NCBI Taxonomy" id="253288"/>
    <lineage>
        <taxon>Eukaryota</taxon>
        <taxon>Fungi</taxon>
        <taxon>Dikarya</taxon>
        <taxon>Basidiomycota</taxon>
        <taxon>Ustilaginomycotina</taxon>
        <taxon>Malasseziomycetes</taxon>
        <taxon>Malasseziales</taxon>
        <taxon>Malasseziaceae</taxon>
        <taxon>Malassezia</taxon>
    </lineage>
</organism>
<dbReference type="EMBL" id="CP119943">
    <property type="protein sequence ID" value="WFC98758.1"/>
    <property type="molecule type" value="Genomic_DNA"/>
</dbReference>
<dbReference type="InterPro" id="IPR007461">
    <property type="entry name" value="Ysc84_actin-binding"/>
</dbReference>
<reference evidence="5 6" key="1">
    <citation type="submission" date="2023-03" db="EMBL/GenBank/DDBJ databases">
        <title>Mating type loci evolution in Malassezia.</title>
        <authorList>
            <person name="Coelho M.A."/>
        </authorList>
    </citation>
    <scope>NUCLEOTIDE SEQUENCE [LARGE SCALE GENOMIC DNA]</scope>
    <source>
        <strain evidence="5 6">CBS 9725</strain>
    </source>
</reference>
<feature type="region of interest" description="Disordered" evidence="3">
    <location>
        <begin position="213"/>
        <end position="396"/>
    </location>
</feature>
<dbReference type="AlphaFoldDB" id="A0AAJ6CHH4"/>
<dbReference type="Gene3D" id="2.30.30.40">
    <property type="entry name" value="SH3 Domains"/>
    <property type="match status" value="1"/>
</dbReference>
<dbReference type="SMART" id="SM00326">
    <property type="entry name" value="SH3"/>
    <property type="match status" value="1"/>
</dbReference>
<dbReference type="InterPro" id="IPR051702">
    <property type="entry name" value="SH3_domain_YSC84-like"/>
</dbReference>
<evidence type="ECO:0000256" key="3">
    <source>
        <dbReference type="SAM" id="MobiDB-lite"/>
    </source>
</evidence>
<dbReference type="PANTHER" id="PTHR15629">
    <property type="entry name" value="SH3YL1 PROTEIN"/>
    <property type="match status" value="1"/>
</dbReference>
<protein>
    <recommendedName>
        <fullName evidence="4">SH3 domain-containing protein</fullName>
    </recommendedName>
</protein>
<keyword evidence="6" id="KW-1185">Reference proteome</keyword>
<feature type="domain" description="SH3" evidence="4">
    <location>
        <begin position="409"/>
        <end position="468"/>
    </location>
</feature>
<dbReference type="GO" id="GO:0051666">
    <property type="term" value="P:actin cortical patch localization"/>
    <property type="evidence" value="ECO:0007669"/>
    <property type="project" value="TreeGrafter"/>
</dbReference>
<evidence type="ECO:0000259" key="4">
    <source>
        <dbReference type="PROSITE" id="PS50002"/>
    </source>
</evidence>
<proteinExistence type="predicted"/>
<dbReference type="SUPFAM" id="SSF50044">
    <property type="entry name" value="SH3-domain"/>
    <property type="match status" value="1"/>
</dbReference>
<dbReference type="Pfam" id="PF00018">
    <property type="entry name" value="SH3_1"/>
    <property type="match status" value="1"/>
</dbReference>
<evidence type="ECO:0000313" key="6">
    <source>
        <dbReference type="Proteomes" id="UP001219567"/>
    </source>
</evidence>
<feature type="compositionally biased region" description="Polar residues" evidence="3">
    <location>
        <begin position="213"/>
        <end position="230"/>
    </location>
</feature>
<dbReference type="GO" id="GO:0051015">
    <property type="term" value="F:actin filament binding"/>
    <property type="evidence" value="ECO:0007669"/>
    <property type="project" value="TreeGrafter"/>
</dbReference>